<comment type="caution">
    <text evidence="2">The sequence shown here is derived from an EMBL/GenBank/DDBJ whole genome shotgun (WGS) entry which is preliminary data.</text>
</comment>
<sequence>MRFLTLVTVFAVADVANALPDRAHIQMSCIGLNDRYCNNSTVGLTCCPPLRCGRDSRCH</sequence>
<feature type="signal peptide" evidence="1">
    <location>
        <begin position="1"/>
        <end position="18"/>
    </location>
</feature>
<reference evidence="2 3" key="1">
    <citation type="submission" date="2024-07" db="EMBL/GenBank/DDBJ databases">
        <title>Section-level genome sequencing and comparative genomics of Aspergillus sections Usti and Cavernicolus.</title>
        <authorList>
            <consortium name="Lawrence Berkeley National Laboratory"/>
            <person name="Nybo J.L."/>
            <person name="Vesth T.C."/>
            <person name="Theobald S."/>
            <person name="Frisvad J.C."/>
            <person name="Larsen T.O."/>
            <person name="Kjaerboelling I."/>
            <person name="Rothschild-Mancinelli K."/>
            <person name="Lyhne E.K."/>
            <person name="Kogle M.E."/>
            <person name="Barry K."/>
            <person name="Clum A."/>
            <person name="Na H."/>
            <person name="Ledsgaard L."/>
            <person name="Lin J."/>
            <person name="Lipzen A."/>
            <person name="Kuo A."/>
            <person name="Riley R."/>
            <person name="Mondo S."/>
            <person name="Labutti K."/>
            <person name="Haridas S."/>
            <person name="Pangalinan J."/>
            <person name="Salamov A.A."/>
            <person name="Simmons B.A."/>
            <person name="Magnuson J.K."/>
            <person name="Chen J."/>
            <person name="Drula E."/>
            <person name="Henrissat B."/>
            <person name="Wiebenga A."/>
            <person name="Lubbers R.J."/>
            <person name="Gomes A.C."/>
            <person name="Macurrencykelacurrency M.R."/>
            <person name="Stajich J."/>
            <person name="Grigoriev I.V."/>
            <person name="Mortensen U.H."/>
            <person name="De Vries R.P."/>
            <person name="Baker S.E."/>
            <person name="Andersen M.R."/>
        </authorList>
    </citation>
    <scope>NUCLEOTIDE SEQUENCE [LARGE SCALE GENOMIC DNA]</scope>
    <source>
        <strain evidence="2 3">CBS 449.75</strain>
    </source>
</reference>
<feature type="chain" id="PRO_5046106969" evidence="1">
    <location>
        <begin position="19"/>
        <end position="59"/>
    </location>
</feature>
<dbReference type="EMBL" id="JBFXLQ010000007">
    <property type="protein sequence ID" value="KAL2870096.1"/>
    <property type="molecule type" value="Genomic_DNA"/>
</dbReference>
<proteinExistence type="predicted"/>
<keyword evidence="3" id="KW-1185">Reference proteome</keyword>
<dbReference type="RefSeq" id="XP_070889075.1">
    <property type="nucleotide sequence ID" value="XM_071028428.1"/>
</dbReference>
<organism evidence="2 3">
    <name type="scientific">Aspergillus lucknowensis</name>
    <dbReference type="NCBI Taxonomy" id="176173"/>
    <lineage>
        <taxon>Eukaryota</taxon>
        <taxon>Fungi</taxon>
        <taxon>Dikarya</taxon>
        <taxon>Ascomycota</taxon>
        <taxon>Pezizomycotina</taxon>
        <taxon>Eurotiomycetes</taxon>
        <taxon>Eurotiomycetidae</taxon>
        <taxon>Eurotiales</taxon>
        <taxon>Aspergillaceae</taxon>
        <taxon>Aspergillus</taxon>
        <taxon>Aspergillus subgen. Nidulantes</taxon>
    </lineage>
</organism>
<keyword evidence="1" id="KW-0732">Signal</keyword>
<gene>
    <name evidence="2" type="ORF">BJX67DRAFT_346563</name>
</gene>
<dbReference type="GeneID" id="98143500"/>
<evidence type="ECO:0000256" key="1">
    <source>
        <dbReference type="SAM" id="SignalP"/>
    </source>
</evidence>
<evidence type="ECO:0000313" key="3">
    <source>
        <dbReference type="Proteomes" id="UP001610432"/>
    </source>
</evidence>
<evidence type="ECO:0000313" key="2">
    <source>
        <dbReference type="EMBL" id="KAL2870096.1"/>
    </source>
</evidence>
<protein>
    <submittedName>
        <fullName evidence="2">Uncharacterized protein</fullName>
    </submittedName>
</protein>
<name>A0ABR4LZY8_9EURO</name>
<dbReference type="Proteomes" id="UP001610432">
    <property type="component" value="Unassembled WGS sequence"/>
</dbReference>
<accession>A0ABR4LZY8</accession>